<feature type="compositionally biased region" description="Low complexity" evidence="1">
    <location>
        <begin position="13"/>
        <end position="23"/>
    </location>
</feature>
<feature type="transmembrane region" description="Helical" evidence="2">
    <location>
        <begin position="739"/>
        <end position="772"/>
    </location>
</feature>
<evidence type="ECO:0000256" key="1">
    <source>
        <dbReference type="SAM" id="MobiDB-lite"/>
    </source>
</evidence>
<feature type="region of interest" description="Disordered" evidence="1">
    <location>
        <begin position="13"/>
        <end position="37"/>
    </location>
</feature>
<sequence length="780" mass="85240">MAGKWTSTEQIVPATTPFAPTPAKGENQDDPMLEDERSGSRGGWCGCWAAMGVWVLLVAGTLMLLIAALLLYTCLMHHTFHFPQNGSGVGLIVQDVDHDSDLLRAAYQAARDTGVMVRVEETKGTPTHTVEAFTRLWKAGVRVFLVGGSQVQSKTLCQHLQQEKIDDVLLVSPTANADPSCPSLLALTPPRSALIAAEVTWVVGVGMTSLIPVVNVEKDWKILQQVVWAVAPRLIVAPPVFLKPGNISHRELRESLESWPNAAVWLAVDDLTNVMSEAGHHFLGHLVLLHTDPHQTNTLLQHPGARQVAEECAVVRVGWAGVTRVSAPSRRRLLGNITPQDPLVAALSSDAAFLSMAAATVGLGYNITQLKAKVLTEQSLPRVTYPIDSESEHNSVGGWVVRLRLVRRELLGKVIVQDSPWLLEGESWVEGNGISWLVKENHAPTRLMSRKELQGLTEQAGCFSSARISVTTHDPLTHKAHTTGWTNSAIPKVMLVPNGSPAGFNVQVWCKDGTTTPIMEVACRGAASHNDSLQCVTAAVKGGQSGKRRVVRSMVSSHYYPVYYYYEPVYQPELGFFDKTYSKIKGFFKHEDFRALIPQLGGCIGTTAGCSFCFVFILLFDVTVNPGVCYGACAVAVGGSCSTLLSRGIQYSMDHTVICSELFQQGRLPLTSYLADASYGTKMVRNHPKALRGYQLLVSPVVAAMQVSSRVSDVVEVVAQPWVRHMEYQEGTSSDDNTIGYIITLLGVPFCSLFMLLYDLAPTLVFLIFFAMTLHHRSRT</sequence>
<comment type="caution">
    <text evidence="3">The sequence shown here is derived from an EMBL/GenBank/DDBJ whole genome shotgun (WGS) entry which is preliminary data.</text>
</comment>
<dbReference type="AlphaFoldDB" id="A0AAE1TYK9"/>
<evidence type="ECO:0000256" key="2">
    <source>
        <dbReference type="SAM" id="Phobius"/>
    </source>
</evidence>
<keyword evidence="2" id="KW-0472">Membrane</keyword>
<accession>A0AAE1TYK9</accession>
<keyword evidence="2" id="KW-1133">Transmembrane helix</keyword>
<name>A0AAE1TYK9_9EUCA</name>
<keyword evidence="4" id="KW-1185">Reference proteome</keyword>
<keyword evidence="2" id="KW-0812">Transmembrane</keyword>
<dbReference type="Proteomes" id="UP001292094">
    <property type="component" value="Unassembled WGS sequence"/>
</dbReference>
<evidence type="ECO:0000313" key="3">
    <source>
        <dbReference type="EMBL" id="KAK4299884.1"/>
    </source>
</evidence>
<feature type="transmembrane region" description="Helical" evidence="2">
    <location>
        <begin position="47"/>
        <end position="72"/>
    </location>
</feature>
<gene>
    <name evidence="3" type="ORF">Pmani_027883</name>
</gene>
<organism evidence="3 4">
    <name type="scientific">Petrolisthes manimaculis</name>
    <dbReference type="NCBI Taxonomy" id="1843537"/>
    <lineage>
        <taxon>Eukaryota</taxon>
        <taxon>Metazoa</taxon>
        <taxon>Ecdysozoa</taxon>
        <taxon>Arthropoda</taxon>
        <taxon>Crustacea</taxon>
        <taxon>Multicrustacea</taxon>
        <taxon>Malacostraca</taxon>
        <taxon>Eumalacostraca</taxon>
        <taxon>Eucarida</taxon>
        <taxon>Decapoda</taxon>
        <taxon>Pleocyemata</taxon>
        <taxon>Anomura</taxon>
        <taxon>Galatheoidea</taxon>
        <taxon>Porcellanidae</taxon>
        <taxon>Petrolisthes</taxon>
    </lineage>
</organism>
<proteinExistence type="predicted"/>
<protein>
    <submittedName>
        <fullName evidence="3">Uncharacterized protein</fullName>
    </submittedName>
</protein>
<reference evidence="3" key="1">
    <citation type="submission" date="2023-11" db="EMBL/GenBank/DDBJ databases">
        <title>Genome assemblies of two species of porcelain crab, Petrolisthes cinctipes and Petrolisthes manimaculis (Anomura: Porcellanidae).</title>
        <authorList>
            <person name="Angst P."/>
        </authorList>
    </citation>
    <scope>NUCLEOTIDE SEQUENCE</scope>
    <source>
        <strain evidence="3">PB745_02</strain>
        <tissue evidence="3">Gill</tissue>
    </source>
</reference>
<dbReference type="EMBL" id="JAWZYT010003159">
    <property type="protein sequence ID" value="KAK4299884.1"/>
    <property type="molecule type" value="Genomic_DNA"/>
</dbReference>
<evidence type="ECO:0000313" key="4">
    <source>
        <dbReference type="Proteomes" id="UP001292094"/>
    </source>
</evidence>